<feature type="transmembrane region" description="Helical" evidence="1">
    <location>
        <begin position="63"/>
        <end position="82"/>
    </location>
</feature>
<feature type="transmembrane region" description="Helical" evidence="1">
    <location>
        <begin position="21"/>
        <end position="43"/>
    </location>
</feature>
<dbReference type="Proteomes" id="UP000193498">
    <property type="component" value="Unassembled WGS sequence"/>
</dbReference>
<dbReference type="PANTHER" id="PTHR31134:SF1">
    <property type="entry name" value="TRANSMEMBRANE PROTEIN 128"/>
    <property type="match status" value="1"/>
</dbReference>
<feature type="transmembrane region" description="Helical" evidence="1">
    <location>
        <begin position="129"/>
        <end position="144"/>
    </location>
</feature>
<keyword evidence="1" id="KW-0812">Transmembrane</keyword>
<evidence type="ECO:0000313" key="3">
    <source>
        <dbReference type="Proteomes" id="UP000193498"/>
    </source>
</evidence>
<sequence>MSTSRQRISTTTSKASFDEKVVGIHQLEQLGFVLFAVWFGWIFEVLEVPYDPRLYDLFFKAGIFSFGLSVLIFVYVAVYLPYIAGTPVDMKNWRITIPRHVQASTFSGVVSYFSFTIACWPIWGFMSPLIVFVEAIGFLALFSMF</sequence>
<dbReference type="InterPro" id="IPR033579">
    <property type="entry name" value="TMEM128"/>
</dbReference>
<organism evidence="2 3">
    <name type="scientific">Basidiobolus meristosporus CBS 931.73</name>
    <dbReference type="NCBI Taxonomy" id="1314790"/>
    <lineage>
        <taxon>Eukaryota</taxon>
        <taxon>Fungi</taxon>
        <taxon>Fungi incertae sedis</taxon>
        <taxon>Zoopagomycota</taxon>
        <taxon>Entomophthoromycotina</taxon>
        <taxon>Basidiobolomycetes</taxon>
        <taxon>Basidiobolales</taxon>
        <taxon>Basidiobolaceae</taxon>
        <taxon>Basidiobolus</taxon>
    </lineage>
</organism>
<gene>
    <name evidence="2" type="ORF">K493DRAFT_408899</name>
</gene>
<name>A0A1Y1Y2V1_9FUNG</name>
<dbReference type="OrthoDB" id="58903at2759"/>
<dbReference type="InParanoid" id="A0A1Y1Y2V1"/>
<dbReference type="PANTHER" id="PTHR31134">
    <property type="entry name" value="TRANSMEMBRANE PROTEIN 128"/>
    <property type="match status" value="1"/>
</dbReference>
<evidence type="ECO:0000256" key="1">
    <source>
        <dbReference type="SAM" id="Phobius"/>
    </source>
</evidence>
<dbReference type="Pfam" id="PF20479">
    <property type="entry name" value="TMEM128"/>
    <property type="match status" value="1"/>
</dbReference>
<accession>A0A1Y1Y2V1</accession>
<protein>
    <submittedName>
        <fullName evidence="2">Uncharacterized protein</fullName>
    </submittedName>
</protein>
<dbReference type="AlphaFoldDB" id="A0A1Y1Y2V1"/>
<comment type="caution">
    <text evidence="2">The sequence shown here is derived from an EMBL/GenBank/DDBJ whole genome shotgun (WGS) entry which is preliminary data.</text>
</comment>
<keyword evidence="1" id="KW-1133">Transmembrane helix</keyword>
<dbReference type="EMBL" id="MCFE01000284">
    <property type="protein sequence ID" value="ORX92308.1"/>
    <property type="molecule type" value="Genomic_DNA"/>
</dbReference>
<keyword evidence="1" id="KW-0472">Membrane</keyword>
<reference evidence="2 3" key="1">
    <citation type="submission" date="2016-07" db="EMBL/GenBank/DDBJ databases">
        <title>Pervasive Adenine N6-methylation of Active Genes in Fungi.</title>
        <authorList>
            <consortium name="DOE Joint Genome Institute"/>
            <person name="Mondo S.J."/>
            <person name="Dannebaum R.O."/>
            <person name="Kuo R.C."/>
            <person name="Labutti K."/>
            <person name="Haridas S."/>
            <person name="Kuo A."/>
            <person name="Salamov A."/>
            <person name="Ahrendt S.R."/>
            <person name="Lipzen A."/>
            <person name="Sullivan W."/>
            <person name="Andreopoulos W.B."/>
            <person name="Clum A."/>
            <person name="Lindquist E."/>
            <person name="Daum C."/>
            <person name="Ramamoorthy G.K."/>
            <person name="Gryganskyi A."/>
            <person name="Culley D."/>
            <person name="Magnuson J.K."/>
            <person name="James T.Y."/>
            <person name="O'Malley M.A."/>
            <person name="Stajich J.E."/>
            <person name="Spatafora J.W."/>
            <person name="Visel A."/>
            <person name="Grigoriev I.V."/>
        </authorList>
    </citation>
    <scope>NUCLEOTIDE SEQUENCE [LARGE SCALE GENOMIC DNA]</scope>
    <source>
        <strain evidence="2 3">CBS 931.73</strain>
    </source>
</reference>
<evidence type="ECO:0000313" key="2">
    <source>
        <dbReference type="EMBL" id="ORX92308.1"/>
    </source>
</evidence>
<keyword evidence="3" id="KW-1185">Reference proteome</keyword>
<proteinExistence type="predicted"/>